<organism evidence="2 3">
    <name type="scientific">Neoarthrinium moseri</name>
    <dbReference type="NCBI Taxonomy" id="1658444"/>
    <lineage>
        <taxon>Eukaryota</taxon>
        <taxon>Fungi</taxon>
        <taxon>Dikarya</taxon>
        <taxon>Ascomycota</taxon>
        <taxon>Pezizomycotina</taxon>
        <taxon>Sordariomycetes</taxon>
        <taxon>Xylariomycetidae</taxon>
        <taxon>Amphisphaeriales</taxon>
        <taxon>Apiosporaceae</taxon>
        <taxon>Neoarthrinium</taxon>
    </lineage>
</organism>
<dbReference type="EMBL" id="JAFIMR010000041">
    <property type="protein sequence ID" value="KAI1857069.1"/>
    <property type="molecule type" value="Genomic_DNA"/>
</dbReference>
<evidence type="ECO:0000256" key="1">
    <source>
        <dbReference type="SAM" id="SignalP"/>
    </source>
</evidence>
<dbReference type="GO" id="GO:0001228">
    <property type="term" value="F:DNA-binding transcription activator activity, RNA polymerase II-specific"/>
    <property type="evidence" value="ECO:0007669"/>
    <property type="project" value="TreeGrafter"/>
</dbReference>
<feature type="chain" id="PRO_5040435206" evidence="1">
    <location>
        <begin position="31"/>
        <end position="300"/>
    </location>
</feature>
<keyword evidence="3" id="KW-1185">Reference proteome</keyword>
<feature type="signal peptide" evidence="1">
    <location>
        <begin position="1"/>
        <end position="30"/>
    </location>
</feature>
<keyword evidence="1" id="KW-0732">Signal</keyword>
<accession>A0A9Q0AKT6</accession>
<gene>
    <name evidence="2" type="ORF">JX265_011270</name>
</gene>
<sequence>MIRHAQEHPYVHHALLTFSALHIASLTANAEQHQNPPPHLVIALSQKALAIERFRPVVESVTAETCEPALAASGLLTACAFALPLAGAPFDVVDQLAQITSLFQGTTTLFRMGWRKPRPLVSDAAPKVRPSVLLSAVNEKSWPQAEHAVDQVLRVIMTIDERHQSTRGRKDVLVDAALKLKIAFRRVAAARGAYAVAAMWLGMVSSAFVDRVRERDSLALVLMADWSVSLKDVQHVWWSRGWAERTVNAVSRELGEHELYLLNWALVAVNENCNQPHELQPVKYENYTIHNPPTRKGKTT</sequence>
<dbReference type="PANTHER" id="PTHR47784">
    <property type="entry name" value="STEROL UPTAKE CONTROL PROTEIN 2"/>
    <property type="match status" value="1"/>
</dbReference>
<evidence type="ECO:0000313" key="2">
    <source>
        <dbReference type="EMBL" id="KAI1857069.1"/>
    </source>
</evidence>
<dbReference type="PANTHER" id="PTHR47784:SF5">
    <property type="entry name" value="STEROL UPTAKE CONTROL PROTEIN 2"/>
    <property type="match status" value="1"/>
</dbReference>
<dbReference type="AlphaFoldDB" id="A0A9Q0AKT6"/>
<comment type="caution">
    <text evidence="2">The sequence shown here is derived from an EMBL/GenBank/DDBJ whole genome shotgun (WGS) entry which is preliminary data.</text>
</comment>
<dbReference type="InterPro" id="IPR053157">
    <property type="entry name" value="Sterol_Uptake_Regulator"/>
</dbReference>
<protein>
    <submittedName>
        <fullName evidence="2">Uncharacterized protein</fullName>
    </submittedName>
</protein>
<proteinExistence type="predicted"/>
<dbReference type="Proteomes" id="UP000829685">
    <property type="component" value="Unassembled WGS sequence"/>
</dbReference>
<evidence type="ECO:0000313" key="3">
    <source>
        <dbReference type="Proteomes" id="UP000829685"/>
    </source>
</evidence>
<reference evidence="2" key="1">
    <citation type="submission" date="2021-03" db="EMBL/GenBank/DDBJ databases">
        <title>Revisited historic fungal species revealed as producer of novel bioactive compounds through whole genome sequencing and comparative genomics.</title>
        <authorList>
            <person name="Vignolle G.A."/>
            <person name="Hochenegger N."/>
            <person name="Mach R.L."/>
            <person name="Mach-Aigner A.R."/>
            <person name="Javad Rahimi M."/>
            <person name="Salim K.A."/>
            <person name="Chan C.M."/>
            <person name="Lim L.B.L."/>
            <person name="Cai F."/>
            <person name="Druzhinina I.S."/>
            <person name="U'Ren J.M."/>
            <person name="Derntl C."/>
        </authorList>
    </citation>
    <scope>NUCLEOTIDE SEQUENCE</scope>
    <source>
        <strain evidence="2">TUCIM 5799</strain>
    </source>
</reference>
<name>A0A9Q0AKT6_9PEZI</name>